<dbReference type="EMBL" id="JBGBPQ010000001">
    <property type="protein sequence ID" value="KAL1530678.1"/>
    <property type="molecule type" value="Genomic_DNA"/>
</dbReference>
<evidence type="ECO:0000313" key="2">
    <source>
        <dbReference type="EMBL" id="KAL1530678.1"/>
    </source>
</evidence>
<evidence type="ECO:0000313" key="3">
    <source>
        <dbReference type="Proteomes" id="UP001515480"/>
    </source>
</evidence>
<gene>
    <name evidence="2" type="ORF">AB1Y20_001578</name>
</gene>
<name>A0AB34KBS3_PRYPA</name>
<feature type="region of interest" description="Disordered" evidence="1">
    <location>
        <begin position="97"/>
        <end position="121"/>
    </location>
</feature>
<comment type="caution">
    <text evidence="2">The sequence shown here is derived from an EMBL/GenBank/DDBJ whole genome shotgun (WGS) entry which is preliminary data.</text>
</comment>
<sequence length="180" mass="20097">MSDQTFADVKKILLSQSSVKDIVISINAEYWGTDWAEHEADRQETQEYEGVIAKWKTGDKTQLMVLWDGKGRNETAILENMQTNCNGNNLNLKLLPYKDGRPAPQLQAQRPQAGSNADERAADVRAALPTPPVAVEVNDQVWVKADPEGVKVDARTQGRDNPRLNRGAEWMMDRSGFNAC</sequence>
<feature type="compositionally biased region" description="Low complexity" evidence="1">
    <location>
        <begin position="102"/>
        <end position="113"/>
    </location>
</feature>
<accession>A0AB34KBS3</accession>
<evidence type="ECO:0000256" key="1">
    <source>
        <dbReference type="SAM" id="MobiDB-lite"/>
    </source>
</evidence>
<organism evidence="2 3">
    <name type="scientific">Prymnesium parvum</name>
    <name type="common">Toxic golden alga</name>
    <dbReference type="NCBI Taxonomy" id="97485"/>
    <lineage>
        <taxon>Eukaryota</taxon>
        <taxon>Haptista</taxon>
        <taxon>Haptophyta</taxon>
        <taxon>Prymnesiophyceae</taxon>
        <taxon>Prymnesiales</taxon>
        <taxon>Prymnesiaceae</taxon>
        <taxon>Prymnesium</taxon>
    </lineage>
</organism>
<reference evidence="2 3" key="1">
    <citation type="journal article" date="2024" name="Science">
        <title>Giant polyketide synthase enzymes in the biosynthesis of giant marine polyether toxins.</title>
        <authorList>
            <person name="Fallon T.R."/>
            <person name="Shende V.V."/>
            <person name="Wierzbicki I.H."/>
            <person name="Pendleton A.L."/>
            <person name="Watervoot N.F."/>
            <person name="Auber R.P."/>
            <person name="Gonzalez D.J."/>
            <person name="Wisecaver J.H."/>
            <person name="Moore B.S."/>
        </authorList>
    </citation>
    <scope>NUCLEOTIDE SEQUENCE [LARGE SCALE GENOMIC DNA]</scope>
    <source>
        <strain evidence="2 3">12B1</strain>
    </source>
</reference>
<keyword evidence="3" id="KW-1185">Reference proteome</keyword>
<dbReference type="Proteomes" id="UP001515480">
    <property type="component" value="Unassembled WGS sequence"/>
</dbReference>
<dbReference type="AlphaFoldDB" id="A0AB34KBS3"/>
<proteinExistence type="predicted"/>
<protein>
    <submittedName>
        <fullName evidence="2">Uncharacterized protein</fullName>
    </submittedName>
</protein>